<dbReference type="Pfam" id="PF17132">
    <property type="entry name" value="Glyco_hydro_106"/>
    <property type="match status" value="1"/>
</dbReference>
<name>A0A7J3QFD9_9CREN</name>
<sequence>MIDVNMFRNPPKNFRGVPFWSLNDILNIDEISRQIGLMDEAGFGGVFFHAREGLVTPFLSKEWFEAFKAAVNEASRRGMYVWIYDEDRWPSGFAGGFIPAEDSRYRAKAIIMITANTAFPGSDTIAMFRCSANESNIPMKCERIFEGELNENYLYLSFVKYTASVGDVWFSGFSYVDLLDEDVVERFIDVAYRPYVELFREFIGNIVPGIFTDEPNITASRPRPPSSQKTPTRIPPRGSRFPVYALPWTDKLSQYFKKINGYDIIEKLPELFFDIGSYTKTRYDYWKTVTLMFIEAFSKKLYEWCDKHGLKFTGHYLAEDDLISQLVVGAVMPHYEYMHIPGMDHLGMRIWDMFLTAKQVSSVANQLGKERVLSETYGCTGNYPSFEDRKWIGDFLYALGINMLNHHLVPYSMRGRRKADYGLNLHWSQPWWRYNKVIEDYFTRLSYVLSLGKRVVDVLVIYPMSSIWSIYTPINDSKAREINNSFISLLRTLAKLHIDFELGDEIILSKYGKAEGDRIIIGRASYKVVIVPPSLNISSSTLKLLREFISNGGKVVAIKPIPKMVDGVESTETSNILERSKILDSISIDSISSSLADIDLTAIVKSDDVDGDVLMHVREYNNMFIVFIANVSRNNRHNVRIGINGSYTIEEWNPFTGEILEGFGALANGRTWIELTLLPIESKLLVLKPGVPKPMPRTMHRKIKEISLGGKWIANKLNPNILVLDYAKIAIDSEQWSEPIPIQKIREIAVNRGIGSRYKLRFEFYVEVKPKDEIYLVIENPKQFVSVRVNENRIDLNDIKGFWIDWNFAKYRIDTYIEEGINTIEAEGIVGFEPEIEPIYILGNFGVKAVAKGSSRIVKELYEVEPYNLCSQGYPFYSGELELIKEINLNINNFDKAYLSIEKINAALAIIYVNDVEVEKVISPSQKIDITKNLKSNTNEIKIILVGTLRNALGPLHRKDVDPPFITPNTFYTIDDTWTDEYILKPFSIEDLKIEFYKIT</sequence>
<evidence type="ECO:0000256" key="1">
    <source>
        <dbReference type="SAM" id="MobiDB-lite"/>
    </source>
</evidence>
<dbReference type="CDD" id="cd03143">
    <property type="entry name" value="A4_beta-galactosidase_middle_domain"/>
    <property type="match status" value="1"/>
</dbReference>
<comment type="caution">
    <text evidence="2">The sequence shown here is derived from an EMBL/GenBank/DDBJ whole genome shotgun (WGS) entry which is preliminary data.</text>
</comment>
<reference evidence="2" key="1">
    <citation type="journal article" date="2020" name="mSystems">
        <title>Genome- and Community-Level Interaction Insights into Carbon Utilization and Element Cycling Functions of Hydrothermarchaeota in Hydrothermal Sediment.</title>
        <authorList>
            <person name="Zhou Z."/>
            <person name="Liu Y."/>
            <person name="Xu W."/>
            <person name="Pan J."/>
            <person name="Luo Z.H."/>
            <person name="Li M."/>
        </authorList>
    </citation>
    <scope>NUCLEOTIDE SEQUENCE [LARGE SCALE GENOMIC DNA]</scope>
    <source>
        <strain evidence="2">SpSt-721</strain>
    </source>
</reference>
<dbReference type="Gene3D" id="3.40.50.880">
    <property type="match status" value="1"/>
</dbReference>
<evidence type="ECO:0008006" key="3">
    <source>
        <dbReference type="Google" id="ProtNLM"/>
    </source>
</evidence>
<dbReference type="AlphaFoldDB" id="A0A7J3QFD9"/>
<evidence type="ECO:0000313" key="2">
    <source>
        <dbReference type="EMBL" id="HGV66622.1"/>
    </source>
</evidence>
<dbReference type="InterPro" id="IPR029062">
    <property type="entry name" value="Class_I_gatase-like"/>
</dbReference>
<accession>A0A7J3QFD9</accession>
<dbReference type="PANTHER" id="PTHR36848">
    <property type="entry name" value="DNA-BINDING PROTEIN (PUTATIVE SECRETED PROTEIN)-RELATED"/>
    <property type="match status" value="1"/>
</dbReference>
<dbReference type="PANTHER" id="PTHR36848:SF2">
    <property type="entry name" value="SECRETED PROTEIN"/>
    <property type="match status" value="1"/>
</dbReference>
<gene>
    <name evidence="2" type="ORF">ENV02_02245</name>
</gene>
<protein>
    <recommendedName>
        <fullName evidence="3">Glycoside hydrolase</fullName>
    </recommendedName>
</protein>
<organism evidence="2">
    <name type="scientific">Ignisphaera aggregans</name>
    <dbReference type="NCBI Taxonomy" id="334771"/>
    <lineage>
        <taxon>Archaea</taxon>
        <taxon>Thermoproteota</taxon>
        <taxon>Thermoprotei</taxon>
        <taxon>Desulfurococcales</taxon>
        <taxon>Desulfurococcaceae</taxon>
        <taxon>Ignisphaera</taxon>
    </lineage>
</organism>
<feature type="region of interest" description="Disordered" evidence="1">
    <location>
        <begin position="216"/>
        <end position="235"/>
    </location>
</feature>
<dbReference type="EMBL" id="DTET01000112">
    <property type="protein sequence ID" value="HGV66622.1"/>
    <property type="molecule type" value="Genomic_DNA"/>
</dbReference>
<dbReference type="InterPro" id="IPR053161">
    <property type="entry name" value="Ulvan_degrading_GH"/>
</dbReference>
<proteinExistence type="predicted"/>